<evidence type="ECO:0000259" key="1">
    <source>
        <dbReference type="Pfam" id="PF16291"/>
    </source>
</evidence>
<protein>
    <submittedName>
        <fullName evidence="2">Uncharacterized protein DUF4937</fullName>
    </submittedName>
</protein>
<sequence length="228" mass="25687">MAITKLIKCTIKAGRKELFHRGQLAWSELNNCDGFEGQLGGWTSDGEAIVLGEWESEEVVGRFMDSIHDNISEKSKQSEAFSHCQVQYFEKVLSIPALGSNDEPSQGCVLRLAQCEDVQDVDRFMHDQKSIWNPAMGKAEGMLGGFVARHLNQSNHLLVITRWESLFHHENYKESIFPGLSRKVAPEAYINRLSGYVVREDNSWQVTPNKRARGGTLDQSLVLSNFSV</sequence>
<gene>
    <name evidence="2" type="ORF">EDC56_1509</name>
</gene>
<evidence type="ECO:0000313" key="2">
    <source>
        <dbReference type="EMBL" id="ROS01084.1"/>
    </source>
</evidence>
<name>A0A3N2DMP9_9GAMM</name>
<evidence type="ECO:0000313" key="3">
    <source>
        <dbReference type="Proteomes" id="UP000275394"/>
    </source>
</evidence>
<dbReference type="AlphaFoldDB" id="A0A3N2DMP9"/>
<dbReference type="RefSeq" id="WP_162844119.1">
    <property type="nucleotide sequence ID" value="NZ_RKHR01000004.1"/>
</dbReference>
<dbReference type="EMBL" id="RKHR01000004">
    <property type="protein sequence ID" value="ROS01084.1"/>
    <property type="molecule type" value="Genomic_DNA"/>
</dbReference>
<dbReference type="SUPFAM" id="SSF54909">
    <property type="entry name" value="Dimeric alpha+beta barrel"/>
    <property type="match status" value="2"/>
</dbReference>
<reference evidence="2 3" key="1">
    <citation type="submission" date="2018-11" db="EMBL/GenBank/DDBJ databases">
        <title>Genomic Encyclopedia of Type Strains, Phase IV (KMG-IV): sequencing the most valuable type-strain genomes for metagenomic binning, comparative biology and taxonomic classification.</title>
        <authorList>
            <person name="Goeker M."/>
        </authorList>
    </citation>
    <scope>NUCLEOTIDE SEQUENCE [LARGE SCALE GENOMIC DNA]</scope>
    <source>
        <strain evidence="2 3">DSM 100316</strain>
    </source>
</reference>
<proteinExistence type="predicted"/>
<keyword evidence="3" id="KW-1185">Reference proteome</keyword>
<dbReference type="InterPro" id="IPR011008">
    <property type="entry name" value="Dimeric_a/b-barrel"/>
</dbReference>
<feature type="domain" description="DUF4937" evidence="1">
    <location>
        <begin position="3"/>
        <end position="89"/>
    </location>
</feature>
<dbReference type="Pfam" id="PF16291">
    <property type="entry name" value="DUF4937"/>
    <property type="match status" value="1"/>
</dbReference>
<accession>A0A3N2DMP9</accession>
<dbReference type="InterPro" id="IPR032555">
    <property type="entry name" value="DUF4937"/>
</dbReference>
<dbReference type="Proteomes" id="UP000275394">
    <property type="component" value="Unassembled WGS sequence"/>
</dbReference>
<comment type="caution">
    <text evidence="2">The sequence shown here is derived from an EMBL/GenBank/DDBJ whole genome shotgun (WGS) entry which is preliminary data.</text>
</comment>
<organism evidence="2 3">
    <name type="scientific">Sinobacterium caligoides</name>
    <dbReference type="NCBI Taxonomy" id="933926"/>
    <lineage>
        <taxon>Bacteria</taxon>
        <taxon>Pseudomonadati</taxon>
        <taxon>Pseudomonadota</taxon>
        <taxon>Gammaproteobacteria</taxon>
        <taxon>Cellvibrionales</taxon>
        <taxon>Spongiibacteraceae</taxon>
        <taxon>Sinobacterium</taxon>
    </lineage>
</organism>